<dbReference type="SMART" id="SM00388">
    <property type="entry name" value="HisKA"/>
    <property type="match status" value="1"/>
</dbReference>
<dbReference type="AlphaFoldDB" id="A0A0B4X812"/>
<evidence type="ECO:0000256" key="9">
    <source>
        <dbReference type="SAM" id="Phobius"/>
    </source>
</evidence>
<dbReference type="FunFam" id="3.30.565.10:FF:000006">
    <property type="entry name" value="Sensor histidine kinase WalK"/>
    <property type="match status" value="1"/>
</dbReference>
<dbReference type="PRINTS" id="PR00344">
    <property type="entry name" value="BCTRLSENSOR"/>
</dbReference>
<dbReference type="Proteomes" id="UP000031368">
    <property type="component" value="Plasmid pRgalR602c"/>
</dbReference>
<evidence type="ECO:0000313" key="13">
    <source>
        <dbReference type="Proteomes" id="UP000031368"/>
    </source>
</evidence>
<dbReference type="SMART" id="SM00304">
    <property type="entry name" value="HAMP"/>
    <property type="match status" value="1"/>
</dbReference>
<protein>
    <recommendedName>
        <fullName evidence="3">histidine kinase</fullName>
        <ecNumber evidence="3">2.7.13.3</ecNumber>
    </recommendedName>
</protein>
<dbReference type="InterPro" id="IPR050736">
    <property type="entry name" value="Sensor_HK_Regulatory"/>
</dbReference>
<keyword evidence="4" id="KW-0597">Phosphoprotein</keyword>
<dbReference type="KEGG" id="rga:RGR602_PC00087"/>
<keyword evidence="5 12" id="KW-0808">Transferase</keyword>
<dbReference type="InterPro" id="IPR005467">
    <property type="entry name" value="His_kinase_dom"/>
</dbReference>
<evidence type="ECO:0000256" key="6">
    <source>
        <dbReference type="ARBA" id="ARBA00022777"/>
    </source>
</evidence>
<evidence type="ECO:0000256" key="3">
    <source>
        <dbReference type="ARBA" id="ARBA00012438"/>
    </source>
</evidence>
<dbReference type="InterPro" id="IPR004358">
    <property type="entry name" value="Sig_transdc_His_kin-like_C"/>
</dbReference>
<dbReference type="SMART" id="SM00387">
    <property type="entry name" value="HATPase_c"/>
    <property type="match status" value="1"/>
</dbReference>
<dbReference type="CDD" id="cd00082">
    <property type="entry name" value="HisKA"/>
    <property type="match status" value="1"/>
</dbReference>
<dbReference type="GO" id="GO:0016020">
    <property type="term" value="C:membrane"/>
    <property type="evidence" value="ECO:0007669"/>
    <property type="project" value="UniProtKB-SubCell"/>
</dbReference>
<dbReference type="PROSITE" id="PS50885">
    <property type="entry name" value="HAMP"/>
    <property type="match status" value="1"/>
</dbReference>
<keyword evidence="6 12" id="KW-0418">Kinase</keyword>
<dbReference type="PANTHER" id="PTHR43711:SF1">
    <property type="entry name" value="HISTIDINE KINASE 1"/>
    <property type="match status" value="1"/>
</dbReference>
<keyword evidence="12" id="KW-0614">Plasmid</keyword>
<evidence type="ECO:0000256" key="2">
    <source>
        <dbReference type="ARBA" id="ARBA00004370"/>
    </source>
</evidence>
<dbReference type="SUPFAM" id="SSF55874">
    <property type="entry name" value="ATPase domain of HSP90 chaperone/DNA topoisomerase II/histidine kinase"/>
    <property type="match status" value="1"/>
</dbReference>
<dbReference type="PROSITE" id="PS50109">
    <property type="entry name" value="HIS_KIN"/>
    <property type="match status" value="1"/>
</dbReference>
<dbReference type="GO" id="GO:0000155">
    <property type="term" value="F:phosphorelay sensor kinase activity"/>
    <property type="evidence" value="ECO:0007669"/>
    <property type="project" value="InterPro"/>
</dbReference>
<name>A0A0B4X812_9HYPH</name>
<comment type="catalytic activity">
    <reaction evidence="1">
        <text>ATP + protein L-histidine = ADP + protein N-phospho-L-histidine.</text>
        <dbReference type="EC" id="2.7.13.3"/>
    </reaction>
</comment>
<proteinExistence type="predicted"/>
<feature type="domain" description="Histidine kinase" evidence="10">
    <location>
        <begin position="308"/>
        <end position="525"/>
    </location>
</feature>
<sequence>MTVRRRIFLFQLVTIVFVAVVVCLMLITLKLTDDFVNRIDGVHSRFEAISELDGLGNNYAEQLAEVLLLGAEQMPDFQLARQRMEDGFRVLAEVTRKEFATLGSLGDVQQELPEAEFAARLQEFYRAIDRAAERVFKAQTAGQQDRAVDIFRRSIEYRLSNDFETMLEDARREERGEVAEELARVRSTQHTVLIAAGTFSVLVIAAGLGLGLTLQHSIARPVRLLAAGAEAIANGQLDHRIQTSRRDEFLVLSQSFNKMAEAIERQRASLKSAQARLEREVDQRTLELRQANDQLLALDSKRSQFLADASHELRTPLTILRGEAEVALRGRPGLAAFRDALNRIQLYAADMARLLEDLIDFTRTEIDDVTYEFETVGAEDVVVAAVHECEILAQQKQVDVQLISRAPKQLIRADPRRLKQALMIGIDNAIKYADRGGSIDIDICRSGDVLALTVRDHGCGIDPAELPYVFDRYYRGTNNASRAATGLGIGLPIAKTIVERHGGTITLAPAPPRGAVLTIRLPVAEGETHADIDCRG</sequence>
<evidence type="ECO:0000259" key="10">
    <source>
        <dbReference type="PROSITE" id="PS50109"/>
    </source>
</evidence>
<comment type="subcellular location">
    <subcellularLocation>
        <location evidence="2">Membrane</location>
    </subcellularLocation>
</comment>
<dbReference type="RefSeq" id="WP_040114566.1">
    <property type="nucleotide sequence ID" value="NZ_CP006880.1"/>
</dbReference>
<keyword evidence="9" id="KW-0812">Transmembrane</keyword>
<dbReference type="CDD" id="cd06225">
    <property type="entry name" value="HAMP"/>
    <property type="match status" value="1"/>
</dbReference>
<organism evidence="12 13">
    <name type="scientific">Rhizobium gallicum bv. gallicum R602sp</name>
    <dbReference type="NCBI Taxonomy" id="1041138"/>
    <lineage>
        <taxon>Bacteria</taxon>
        <taxon>Pseudomonadati</taxon>
        <taxon>Pseudomonadota</taxon>
        <taxon>Alphaproteobacteria</taxon>
        <taxon>Hyphomicrobiales</taxon>
        <taxon>Rhizobiaceae</taxon>
        <taxon>Rhizobium/Agrobacterium group</taxon>
        <taxon>Rhizobium</taxon>
    </lineage>
</organism>
<dbReference type="Gene3D" id="6.10.340.10">
    <property type="match status" value="1"/>
</dbReference>
<dbReference type="InterPro" id="IPR003661">
    <property type="entry name" value="HisK_dim/P_dom"/>
</dbReference>
<evidence type="ECO:0000256" key="7">
    <source>
        <dbReference type="ARBA" id="ARBA00023012"/>
    </source>
</evidence>
<geneLocation type="plasmid" evidence="12 13">
    <name>pRgalR602c</name>
</geneLocation>
<evidence type="ECO:0000256" key="8">
    <source>
        <dbReference type="SAM" id="Coils"/>
    </source>
</evidence>
<dbReference type="Pfam" id="PF00672">
    <property type="entry name" value="HAMP"/>
    <property type="match status" value="1"/>
</dbReference>
<dbReference type="Gene3D" id="1.10.287.130">
    <property type="match status" value="1"/>
</dbReference>
<keyword evidence="8" id="KW-0175">Coiled coil</keyword>
<keyword evidence="13" id="KW-1185">Reference proteome</keyword>
<dbReference type="Pfam" id="PF00512">
    <property type="entry name" value="HisKA"/>
    <property type="match status" value="1"/>
</dbReference>
<feature type="transmembrane region" description="Helical" evidence="9">
    <location>
        <begin position="7"/>
        <end position="29"/>
    </location>
</feature>
<feature type="domain" description="HAMP" evidence="11">
    <location>
        <begin position="216"/>
        <end position="268"/>
    </location>
</feature>
<evidence type="ECO:0000313" key="12">
    <source>
        <dbReference type="EMBL" id="AJD44134.1"/>
    </source>
</evidence>
<accession>A0A0B4X812</accession>
<dbReference type="InterPro" id="IPR036097">
    <property type="entry name" value="HisK_dim/P_sf"/>
</dbReference>
<feature type="coiled-coil region" evidence="8">
    <location>
        <begin position="260"/>
        <end position="294"/>
    </location>
</feature>
<evidence type="ECO:0000256" key="4">
    <source>
        <dbReference type="ARBA" id="ARBA00022553"/>
    </source>
</evidence>
<dbReference type="InterPro" id="IPR003594">
    <property type="entry name" value="HATPase_dom"/>
</dbReference>
<reference evidence="12 13" key="1">
    <citation type="submission" date="2013-11" db="EMBL/GenBank/DDBJ databases">
        <title>Complete genome sequence of Rhizobium gallicum bv. gallicum R602.</title>
        <authorList>
            <person name="Bustos P."/>
            <person name="Santamaria R.I."/>
            <person name="Lozano L."/>
            <person name="Acosta J.L."/>
            <person name="Ormeno-Orrillo E."/>
            <person name="Rogel M.A."/>
            <person name="Romero D."/>
            <person name="Cevallos M.A."/>
            <person name="Martinez-Romero E."/>
            <person name="Gonzalez V."/>
        </authorList>
    </citation>
    <scope>NUCLEOTIDE SEQUENCE [LARGE SCALE GENOMIC DNA]</scope>
    <source>
        <strain evidence="12 13">R602</strain>
        <plasmid evidence="12 13">pRgalR602c</plasmid>
    </source>
</reference>
<evidence type="ECO:0000256" key="1">
    <source>
        <dbReference type="ARBA" id="ARBA00000085"/>
    </source>
</evidence>
<dbReference type="HOGENOM" id="CLU_000445_89_6_5"/>
<dbReference type="Pfam" id="PF02518">
    <property type="entry name" value="HATPase_c"/>
    <property type="match status" value="1"/>
</dbReference>
<keyword evidence="9" id="KW-1133">Transmembrane helix</keyword>
<dbReference type="InterPro" id="IPR003660">
    <property type="entry name" value="HAMP_dom"/>
</dbReference>
<evidence type="ECO:0000256" key="5">
    <source>
        <dbReference type="ARBA" id="ARBA00022679"/>
    </source>
</evidence>
<dbReference type="SUPFAM" id="SSF47384">
    <property type="entry name" value="Homodimeric domain of signal transducing histidine kinase"/>
    <property type="match status" value="1"/>
</dbReference>
<dbReference type="SUPFAM" id="SSF158472">
    <property type="entry name" value="HAMP domain-like"/>
    <property type="match status" value="1"/>
</dbReference>
<dbReference type="InterPro" id="IPR036890">
    <property type="entry name" value="HATPase_C_sf"/>
</dbReference>
<evidence type="ECO:0000259" key="11">
    <source>
        <dbReference type="PROSITE" id="PS50885"/>
    </source>
</evidence>
<gene>
    <name evidence="12" type="ORF">RGR602_PC00087</name>
</gene>
<dbReference type="EC" id="2.7.13.3" evidence="3"/>
<dbReference type="EMBL" id="CP006880">
    <property type="protein sequence ID" value="AJD44134.1"/>
    <property type="molecule type" value="Genomic_DNA"/>
</dbReference>
<dbReference type="PANTHER" id="PTHR43711">
    <property type="entry name" value="TWO-COMPONENT HISTIDINE KINASE"/>
    <property type="match status" value="1"/>
</dbReference>
<keyword evidence="7" id="KW-0902">Two-component regulatory system</keyword>
<dbReference type="Gene3D" id="3.30.565.10">
    <property type="entry name" value="Histidine kinase-like ATPase, C-terminal domain"/>
    <property type="match status" value="1"/>
</dbReference>
<keyword evidence="9" id="KW-0472">Membrane</keyword>